<evidence type="ECO:0000259" key="4">
    <source>
        <dbReference type="PROSITE" id="PS51186"/>
    </source>
</evidence>
<evidence type="ECO:0000256" key="1">
    <source>
        <dbReference type="ARBA" id="ARBA00022679"/>
    </source>
</evidence>
<feature type="compositionally biased region" description="Basic and acidic residues" evidence="3">
    <location>
        <begin position="33"/>
        <end position="42"/>
    </location>
</feature>
<dbReference type="PROSITE" id="PS51186">
    <property type="entry name" value="GNAT"/>
    <property type="match status" value="1"/>
</dbReference>
<accession>A0A7J0C3Z8</accession>
<name>A0A7J0C3Z8_9ACTN</name>
<dbReference type="InterPro" id="IPR050680">
    <property type="entry name" value="YpeA/RimI_acetyltransf"/>
</dbReference>
<feature type="region of interest" description="Disordered" evidence="3">
    <location>
        <begin position="1"/>
        <end position="43"/>
    </location>
</feature>
<dbReference type="Gene3D" id="3.40.630.30">
    <property type="match status" value="1"/>
</dbReference>
<dbReference type="PANTHER" id="PTHR43420:SF47">
    <property type="entry name" value="N-ACETYLTRANSFERASE DOMAIN-CONTAINING PROTEIN"/>
    <property type="match status" value="1"/>
</dbReference>
<keyword evidence="1 5" id="KW-0808">Transferase</keyword>
<protein>
    <submittedName>
        <fullName evidence="5">N-acetyltransferase</fullName>
    </submittedName>
</protein>
<dbReference type="InterPro" id="IPR016181">
    <property type="entry name" value="Acyl_CoA_acyltransferase"/>
</dbReference>
<evidence type="ECO:0000256" key="3">
    <source>
        <dbReference type="SAM" id="MobiDB-lite"/>
    </source>
</evidence>
<dbReference type="Pfam" id="PF00583">
    <property type="entry name" value="Acetyltransf_1"/>
    <property type="match status" value="1"/>
</dbReference>
<keyword evidence="6" id="KW-1185">Reference proteome</keyword>
<keyword evidence="2" id="KW-0012">Acyltransferase</keyword>
<sequence length="208" mass="22779">MAPSCLSRTPWRRRPAARASRMNTLTGRAGRATVERMPEPRTRSTRHAVLADNEALGELDRATWSTLHAVQPRPRPPYAPFFDEGHRPEEFLVAEAENAGGERVIAGYIRLAAPTPLACNAHVRQIQGLAVAGWARGRGLARALLRASFAEARRQGANRITLRVLGHNTPARALYAAEGFAVEGVLPGEFFLHGRYVDDVLMGRSLTA</sequence>
<gene>
    <name evidence="5" type="ORF">Sfulv_14750</name>
</gene>
<evidence type="ECO:0000313" key="5">
    <source>
        <dbReference type="EMBL" id="GFM96664.1"/>
    </source>
</evidence>
<dbReference type="PANTHER" id="PTHR43420">
    <property type="entry name" value="ACETYLTRANSFERASE"/>
    <property type="match status" value="1"/>
</dbReference>
<evidence type="ECO:0000313" key="6">
    <source>
        <dbReference type="Proteomes" id="UP000498980"/>
    </source>
</evidence>
<dbReference type="Proteomes" id="UP000498980">
    <property type="component" value="Unassembled WGS sequence"/>
</dbReference>
<reference evidence="5 6" key="1">
    <citation type="submission" date="2020-05" db="EMBL/GenBank/DDBJ databases">
        <title>Whole genome shotgun sequence of Streptomyces fulvorobeus NBRC 15897.</title>
        <authorList>
            <person name="Komaki H."/>
            <person name="Tamura T."/>
        </authorList>
    </citation>
    <scope>NUCLEOTIDE SEQUENCE [LARGE SCALE GENOMIC DNA]</scope>
    <source>
        <strain evidence="5 6">NBRC 15897</strain>
    </source>
</reference>
<proteinExistence type="predicted"/>
<dbReference type="SUPFAM" id="SSF55729">
    <property type="entry name" value="Acyl-CoA N-acyltransferases (Nat)"/>
    <property type="match status" value="1"/>
</dbReference>
<feature type="domain" description="N-acetyltransferase" evidence="4">
    <location>
        <begin position="43"/>
        <end position="207"/>
    </location>
</feature>
<dbReference type="GO" id="GO:0016747">
    <property type="term" value="F:acyltransferase activity, transferring groups other than amino-acyl groups"/>
    <property type="evidence" value="ECO:0007669"/>
    <property type="project" value="InterPro"/>
</dbReference>
<comment type="caution">
    <text evidence="5">The sequence shown here is derived from an EMBL/GenBank/DDBJ whole genome shotgun (WGS) entry which is preliminary data.</text>
</comment>
<dbReference type="EMBL" id="BLWC01000001">
    <property type="protein sequence ID" value="GFM96664.1"/>
    <property type="molecule type" value="Genomic_DNA"/>
</dbReference>
<dbReference type="AlphaFoldDB" id="A0A7J0C3Z8"/>
<dbReference type="InterPro" id="IPR000182">
    <property type="entry name" value="GNAT_dom"/>
</dbReference>
<evidence type="ECO:0000256" key="2">
    <source>
        <dbReference type="ARBA" id="ARBA00023315"/>
    </source>
</evidence>
<organism evidence="5 6">
    <name type="scientific">Streptomyces fulvorobeus</name>
    <dbReference type="NCBI Taxonomy" id="284028"/>
    <lineage>
        <taxon>Bacteria</taxon>
        <taxon>Bacillati</taxon>
        <taxon>Actinomycetota</taxon>
        <taxon>Actinomycetes</taxon>
        <taxon>Kitasatosporales</taxon>
        <taxon>Streptomycetaceae</taxon>
        <taxon>Streptomyces</taxon>
    </lineage>
</organism>
<dbReference type="CDD" id="cd04301">
    <property type="entry name" value="NAT_SF"/>
    <property type="match status" value="1"/>
</dbReference>